<gene>
    <name evidence="1" type="ORF">CFOLD11_19700</name>
</gene>
<dbReference type="EMBL" id="BQXY01000002">
    <property type="protein sequence ID" value="GKU25144.1"/>
    <property type="molecule type" value="Genomic_DNA"/>
</dbReference>
<sequence>MNNANKKIKGGHFLTSLKNCGIFNTSLKDSLIQGYPVSLRNSIYF</sequence>
<evidence type="ECO:0000313" key="2">
    <source>
        <dbReference type="Proteomes" id="UP001057868"/>
    </source>
</evidence>
<dbReference type="Proteomes" id="UP001057868">
    <property type="component" value="Unassembled WGS sequence"/>
</dbReference>
<comment type="caution">
    <text evidence="1">The sequence shown here is derived from an EMBL/GenBank/DDBJ whole genome shotgun (WGS) entry which is preliminary data.</text>
</comment>
<proteinExistence type="predicted"/>
<evidence type="ECO:0000313" key="1">
    <source>
        <dbReference type="EMBL" id="GKU25144.1"/>
    </source>
</evidence>
<accession>A0A9W5Y228</accession>
<dbReference type="AlphaFoldDB" id="A0A9W5Y228"/>
<reference evidence="1" key="1">
    <citation type="journal article" date="2023" name="Int. J. Syst. Evol. Microbiol.">
        <title>&lt;i&gt;Clostridium folliculivorans&lt;/i&gt; sp. nov., isolated from soil samples of an organic paddy in Japan.</title>
        <authorList>
            <person name="Tazawa J."/>
            <person name="Kobayashi H."/>
            <person name="Tanizawa Y."/>
            <person name="Uchino A."/>
            <person name="Tanaka F."/>
            <person name="Urashima Y."/>
            <person name="Miura S."/>
            <person name="Sakamoto M."/>
            <person name="Ohkuma M."/>
            <person name="Tohno M."/>
        </authorList>
    </citation>
    <scope>NUCLEOTIDE SEQUENCE</scope>
    <source>
        <strain evidence="1">D1-1</strain>
    </source>
</reference>
<keyword evidence="2" id="KW-1185">Reference proteome</keyword>
<organism evidence="1 2">
    <name type="scientific">Clostridium folliculivorans</name>
    <dbReference type="NCBI Taxonomy" id="2886038"/>
    <lineage>
        <taxon>Bacteria</taxon>
        <taxon>Bacillati</taxon>
        <taxon>Bacillota</taxon>
        <taxon>Clostridia</taxon>
        <taxon>Eubacteriales</taxon>
        <taxon>Clostridiaceae</taxon>
        <taxon>Clostridium</taxon>
    </lineage>
</organism>
<protein>
    <submittedName>
        <fullName evidence="1">Uncharacterized protein</fullName>
    </submittedName>
</protein>
<name>A0A9W5Y228_9CLOT</name>